<evidence type="ECO:0000256" key="3">
    <source>
        <dbReference type="ARBA" id="ARBA00022553"/>
    </source>
</evidence>
<dbReference type="Pfam" id="PF00072">
    <property type="entry name" value="Response_reg"/>
    <property type="match status" value="1"/>
</dbReference>
<dbReference type="SUPFAM" id="SSF55874">
    <property type="entry name" value="ATPase domain of HSP90 chaperone/DNA topoisomerase II/histidine kinase"/>
    <property type="match status" value="1"/>
</dbReference>
<feature type="domain" description="Response regulatory" evidence="8">
    <location>
        <begin position="476"/>
        <end position="588"/>
    </location>
</feature>
<dbReference type="Pfam" id="PF02518">
    <property type="entry name" value="HATPase_c"/>
    <property type="match status" value="1"/>
</dbReference>
<dbReference type="SMART" id="SM00388">
    <property type="entry name" value="HisKA"/>
    <property type="match status" value="1"/>
</dbReference>
<dbReference type="GO" id="GO:0006355">
    <property type="term" value="P:regulation of DNA-templated transcription"/>
    <property type="evidence" value="ECO:0007669"/>
    <property type="project" value="InterPro"/>
</dbReference>
<dbReference type="InterPro" id="IPR003661">
    <property type="entry name" value="HisK_dim/P_dom"/>
</dbReference>
<evidence type="ECO:0000256" key="5">
    <source>
        <dbReference type="PROSITE-ProRule" id="PRU00169"/>
    </source>
</evidence>
<dbReference type="SUPFAM" id="SSF52172">
    <property type="entry name" value="CheY-like"/>
    <property type="match status" value="2"/>
</dbReference>
<evidence type="ECO:0000259" key="8">
    <source>
        <dbReference type="PROSITE" id="PS50110"/>
    </source>
</evidence>
<dbReference type="InterPro" id="IPR005467">
    <property type="entry name" value="His_kinase_dom"/>
</dbReference>
<dbReference type="PANTHER" id="PTHR45339:SF1">
    <property type="entry name" value="HYBRID SIGNAL TRANSDUCTION HISTIDINE KINASE J"/>
    <property type="match status" value="1"/>
</dbReference>
<dbReference type="InterPro" id="IPR013767">
    <property type="entry name" value="PAS_fold"/>
</dbReference>
<keyword evidence="6" id="KW-0472">Membrane</keyword>
<keyword evidence="6" id="KW-1133">Transmembrane helix</keyword>
<protein>
    <recommendedName>
        <fullName evidence="2">histidine kinase</fullName>
        <ecNumber evidence="2">2.7.13.3</ecNumber>
    </recommendedName>
</protein>
<accession>A0A1H5C0I4</accession>
<dbReference type="PROSITE" id="PS50109">
    <property type="entry name" value="HIS_KIN"/>
    <property type="match status" value="1"/>
</dbReference>
<comment type="catalytic activity">
    <reaction evidence="1">
        <text>ATP + protein L-histidine = ADP + protein N-phospho-L-histidine.</text>
        <dbReference type="EC" id="2.7.13.3"/>
    </reaction>
</comment>
<dbReference type="RefSeq" id="WP_092120996.1">
    <property type="nucleotide sequence ID" value="NZ_FNTH01000001.1"/>
</dbReference>
<dbReference type="CDD" id="cd17546">
    <property type="entry name" value="REC_hyHK_CKI1_RcsC-like"/>
    <property type="match status" value="1"/>
</dbReference>
<feature type="domain" description="Response regulatory" evidence="8">
    <location>
        <begin position="633"/>
        <end position="761"/>
    </location>
</feature>
<dbReference type="InterPro" id="IPR011006">
    <property type="entry name" value="CheY-like_superfamily"/>
</dbReference>
<dbReference type="InterPro" id="IPR036097">
    <property type="entry name" value="HisK_dim/P_sf"/>
</dbReference>
<dbReference type="OrthoDB" id="9801651at2"/>
<dbReference type="InterPro" id="IPR004358">
    <property type="entry name" value="Sig_transdc_His_kin-like_C"/>
</dbReference>
<dbReference type="Gene3D" id="3.30.450.20">
    <property type="entry name" value="PAS domain"/>
    <property type="match status" value="1"/>
</dbReference>
<dbReference type="PROSITE" id="PS50112">
    <property type="entry name" value="PAS"/>
    <property type="match status" value="1"/>
</dbReference>
<dbReference type="Pfam" id="PF00512">
    <property type="entry name" value="HisKA"/>
    <property type="match status" value="1"/>
</dbReference>
<evidence type="ECO:0000259" key="9">
    <source>
        <dbReference type="PROSITE" id="PS50112"/>
    </source>
</evidence>
<feature type="transmembrane region" description="Helical" evidence="6">
    <location>
        <begin position="57"/>
        <end position="77"/>
    </location>
</feature>
<dbReference type="PANTHER" id="PTHR45339">
    <property type="entry name" value="HYBRID SIGNAL TRANSDUCTION HISTIDINE KINASE J"/>
    <property type="match status" value="1"/>
</dbReference>
<proteinExistence type="predicted"/>
<dbReference type="Gene3D" id="1.10.287.130">
    <property type="match status" value="1"/>
</dbReference>
<dbReference type="Gene3D" id="3.30.565.10">
    <property type="entry name" value="Histidine kinase-like ATPase, C-terminal domain"/>
    <property type="match status" value="1"/>
</dbReference>
<keyword evidence="3 5" id="KW-0597">Phosphoprotein</keyword>
<dbReference type="SUPFAM" id="SSF55785">
    <property type="entry name" value="PYP-like sensor domain (PAS domain)"/>
    <property type="match status" value="1"/>
</dbReference>
<dbReference type="GO" id="GO:0000155">
    <property type="term" value="F:phosphorelay sensor kinase activity"/>
    <property type="evidence" value="ECO:0007669"/>
    <property type="project" value="InterPro"/>
</dbReference>
<dbReference type="SMART" id="SM00448">
    <property type="entry name" value="REC"/>
    <property type="match status" value="2"/>
</dbReference>
<feature type="transmembrane region" description="Helical" evidence="6">
    <location>
        <begin position="20"/>
        <end position="45"/>
    </location>
</feature>
<evidence type="ECO:0000313" key="11">
    <source>
        <dbReference type="Proteomes" id="UP000198992"/>
    </source>
</evidence>
<dbReference type="InterPro" id="IPR001789">
    <property type="entry name" value="Sig_transdc_resp-reg_receiver"/>
</dbReference>
<feature type="domain" description="PAS" evidence="9">
    <location>
        <begin position="106"/>
        <end position="162"/>
    </location>
</feature>
<name>A0A1H5C0I4_9BRAD</name>
<dbReference type="Pfam" id="PF00989">
    <property type="entry name" value="PAS"/>
    <property type="match status" value="1"/>
</dbReference>
<reference evidence="10 11" key="1">
    <citation type="submission" date="2016-10" db="EMBL/GenBank/DDBJ databases">
        <authorList>
            <person name="de Groot N.N."/>
        </authorList>
    </citation>
    <scope>NUCLEOTIDE SEQUENCE [LARGE SCALE GENOMIC DNA]</scope>
    <source>
        <strain evidence="10 11">MT12</strain>
    </source>
</reference>
<evidence type="ECO:0000256" key="6">
    <source>
        <dbReference type="SAM" id="Phobius"/>
    </source>
</evidence>
<keyword evidence="6" id="KW-0812">Transmembrane</keyword>
<dbReference type="Proteomes" id="UP000198992">
    <property type="component" value="Unassembled WGS sequence"/>
</dbReference>
<gene>
    <name evidence="10" type="ORF">SAMN05444164_5210</name>
</gene>
<keyword evidence="10" id="KW-0418">Kinase</keyword>
<dbReference type="InterPro" id="IPR000014">
    <property type="entry name" value="PAS"/>
</dbReference>
<evidence type="ECO:0000259" key="7">
    <source>
        <dbReference type="PROSITE" id="PS50109"/>
    </source>
</evidence>
<keyword evidence="4" id="KW-0902">Two-component regulatory system</keyword>
<dbReference type="EMBL" id="FNTH01000001">
    <property type="protein sequence ID" value="SED59894.1"/>
    <property type="molecule type" value="Genomic_DNA"/>
</dbReference>
<dbReference type="AlphaFoldDB" id="A0A1H5C0I4"/>
<dbReference type="CDD" id="cd16922">
    <property type="entry name" value="HATPase_EvgS-ArcB-TorS-like"/>
    <property type="match status" value="1"/>
</dbReference>
<dbReference type="SMART" id="SM00387">
    <property type="entry name" value="HATPase_c"/>
    <property type="match status" value="1"/>
</dbReference>
<dbReference type="PROSITE" id="PS50110">
    <property type="entry name" value="RESPONSE_REGULATORY"/>
    <property type="match status" value="2"/>
</dbReference>
<evidence type="ECO:0000313" key="10">
    <source>
        <dbReference type="EMBL" id="SED59894.1"/>
    </source>
</evidence>
<dbReference type="InterPro" id="IPR003594">
    <property type="entry name" value="HATPase_dom"/>
</dbReference>
<dbReference type="FunFam" id="3.30.565.10:FF:000078">
    <property type="entry name" value="Two-component sensor histidine kinase"/>
    <property type="match status" value="1"/>
</dbReference>
<dbReference type="PRINTS" id="PR00344">
    <property type="entry name" value="BCTRLSENSOR"/>
</dbReference>
<evidence type="ECO:0000256" key="1">
    <source>
        <dbReference type="ARBA" id="ARBA00000085"/>
    </source>
</evidence>
<dbReference type="FunFam" id="1.10.287.130:FF:000158">
    <property type="entry name" value="Hybrid sensor histidine kinase/response regulator"/>
    <property type="match status" value="1"/>
</dbReference>
<feature type="modified residue" description="4-aspartylphosphate" evidence="5">
    <location>
        <position position="525"/>
    </location>
</feature>
<dbReference type="CDD" id="cd00130">
    <property type="entry name" value="PAS"/>
    <property type="match status" value="1"/>
</dbReference>
<dbReference type="SMART" id="SM00091">
    <property type="entry name" value="PAS"/>
    <property type="match status" value="1"/>
</dbReference>
<evidence type="ECO:0000256" key="2">
    <source>
        <dbReference type="ARBA" id="ARBA00012438"/>
    </source>
</evidence>
<dbReference type="EC" id="2.7.13.3" evidence="2"/>
<feature type="modified residue" description="4-aspartylphosphate" evidence="5">
    <location>
        <position position="687"/>
    </location>
</feature>
<organism evidence="10 11">
    <name type="scientific">Bradyrhizobium erythrophlei</name>
    <dbReference type="NCBI Taxonomy" id="1437360"/>
    <lineage>
        <taxon>Bacteria</taxon>
        <taxon>Pseudomonadati</taxon>
        <taxon>Pseudomonadota</taxon>
        <taxon>Alphaproteobacteria</taxon>
        <taxon>Hyphomicrobiales</taxon>
        <taxon>Nitrobacteraceae</taxon>
        <taxon>Bradyrhizobium</taxon>
    </lineage>
</organism>
<dbReference type="Gene3D" id="3.40.50.2300">
    <property type="match status" value="2"/>
</dbReference>
<keyword evidence="10" id="KW-0808">Transferase</keyword>
<dbReference type="InterPro" id="IPR035965">
    <property type="entry name" value="PAS-like_dom_sf"/>
</dbReference>
<sequence length="768" mass="82867">MGRFFRIKLRLRRFLRRHSWVATIVRSFTIFSVAFGGAFGFISGALSQHSGYDPNTFAIGVSFLFALACLWIVTLGIRLRLMRRRLRTIVMHNEAMADRNWELQEAEQRASTLFEAQDDLIVLRDLDGLITYANDAYCALAQIPRGELIGSTATLKVLEQGDTALESNGTRVYDQKIEGPLGPRWIAWREGLVRNDAGAPAEMQSVGRDVTDRTESERALAEARDQADAANRAKSRFLAMASHEIRTPLNGIIGMSGLLMDTQLTPEQTTYVKAVKTSGDALLALIEELLDYSKIEAGKIDLEHRAFALSGLIEDITELLAPRAQAKGIEIAAYVDERLPMQVTGDAARLRQVLLNLAGNAIKFTATGGVALIVEPGIWPNEISFLVRDTGIGIAPEAQQRIFREFEQADDRIARSYGGTGLGLSISDRIVKRMGGRISLASTPGAGSTFEVSIPLAAADTGEAHGFTAPDLAGQSIMLVAPHSIEASLISRRLQRWGAQTCIVSDANVAEALLPERSWHTVLIDHTLGPPAMETFANAARIHATHRIVMVTPATRQDLSASEAAAFTGYLVKPLRASSLAARLTASPEIVAPSLAMPSLVTPSLATPSLAIETVAESAPTAPAAAPPHKGLSILVAEDNEINALLMRSLLARLGHTVVITTNGEQAMESWLSATSAGTPYDLVLMDIQMPRLNGIETTKQIRAHESGGLAGQSGRRTPILALTANTLVEDRYACFEAGMDGFLIKPLDREKLEEALAGLAAARHVAA</sequence>
<dbReference type="CDD" id="cd00082">
    <property type="entry name" value="HisKA"/>
    <property type="match status" value="1"/>
</dbReference>
<feature type="domain" description="Histidine kinase" evidence="7">
    <location>
        <begin position="240"/>
        <end position="458"/>
    </location>
</feature>
<evidence type="ECO:0000256" key="4">
    <source>
        <dbReference type="ARBA" id="ARBA00023012"/>
    </source>
</evidence>
<dbReference type="InterPro" id="IPR036890">
    <property type="entry name" value="HATPase_C_sf"/>
</dbReference>
<dbReference type="SUPFAM" id="SSF47384">
    <property type="entry name" value="Homodimeric domain of signal transducing histidine kinase"/>
    <property type="match status" value="1"/>
</dbReference>